<evidence type="ECO:0000256" key="3">
    <source>
        <dbReference type="ARBA" id="ARBA00022775"/>
    </source>
</evidence>
<feature type="transmembrane region" description="Helical" evidence="5">
    <location>
        <begin position="261"/>
        <end position="283"/>
    </location>
</feature>
<feature type="domain" description="T-SNARE coiled-coil homology" evidence="6">
    <location>
        <begin position="188"/>
        <end position="250"/>
    </location>
</feature>
<dbReference type="PROSITE" id="PS50192">
    <property type="entry name" value="T_SNARE"/>
    <property type="match status" value="1"/>
</dbReference>
<dbReference type="SUPFAM" id="SSF47661">
    <property type="entry name" value="t-snare proteins"/>
    <property type="match status" value="1"/>
</dbReference>
<evidence type="ECO:0000313" key="7">
    <source>
        <dbReference type="Proteomes" id="UP000695022"/>
    </source>
</evidence>
<proteinExistence type="inferred from homology"/>
<accession>A0ABM1ECK7</accession>
<evidence type="ECO:0000259" key="6">
    <source>
        <dbReference type="PROSITE" id="PS50192"/>
    </source>
</evidence>
<dbReference type="InterPro" id="IPR045242">
    <property type="entry name" value="Syntaxin"/>
</dbReference>
<organism evidence="7 8">
    <name type="scientific">Priapulus caudatus</name>
    <name type="common">Priapulid worm</name>
    <dbReference type="NCBI Taxonomy" id="37621"/>
    <lineage>
        <taxon>Eukaryota</taxon>
        <taxon>Metazoa</taxon>
        <taxon>Ecdysozoa</taxon>
        <taxon>Scalidophora</taxon>
        <taxon>Priapulida</taxon>
        <taxon>Priapulimorpha</taxon>
        <taxon>Priapulimorphida</taxon>
        <taxon>Priapulidae</taxon>
        <taxon>Priapulus</taxon>
    </lineage>
</organism>
<dbReference type="CDD" id="cd15847">
    <property type="entry name" value="SNARE_syntaxin7_like"/>
    <property type="match status" value="1"/>
</dbReference>
<evidence type="ECO:0000313" key="9">
    <source>
        <dbReference type="RefSeq" id="XP_014669929.1"/>
    </source>
</evidence>
<name>A0ABM1ECK7_PRICU</name>
<dbReference type="PANTHER" id="PTHR19957:SF38">
    <property type="entry name" value="LD27581P"/>
    <property type="match status" value="1"/>
</dbReference>
<comment type="similarity">
    <text evidence="2 4">Belongs to the syntaxin family.</text>
</comment>
<dbReference type="Proteomes" id="UP000695022">
    <property type="component" value="Unplaced"/>
</dbReference>
<keyword evidence="3" id="KW-0813">Transport</keyword>
<sequence length="285" mass="32724">MALHRDQDNYGSIRPYYDDPNVVAAVDSRQFSQRCDEVSTHIFTISNNASGLERALKQVGTSQDSLRLRQKIHGTQQTTNAIITQCHELLKNLAMVARQSDKSKRLQVERLRNELKDTIKRYSLIQKKTAEKMRETMPTKRPLLAPPASEEQLIGWGADDEEETARLVEDQRRRQQLQIQKEHVDFEIALYEERDERIRQIEADILDVNEIFRELASLVHEQGEVVDTIEANVEKAATEVEEGATQLQRASKYQKSYRKKLCCLVVILSIVGVIITIIVVLSVKK</sequence>
<dbReference type="InterPro" id="IPR010989">
    <property type="entry name" value="SNARE"/>
</dbReference>
<dbReference type="SMART" id="SM00397">
    <property type="entry name" value="t_SNARE"/>
    <property type="match status" value="1"/>
</dbReference>
<evidence type="ECO:0000313" key="8">
    <source>
        <dbReference type="RefSeq" id="XP_014669928.1"/>
    </source>
</evidence>
<reference evidence="8 9" key="1">
    <citation type="submission" date="2025-05" db="UniProtKB">
        <authorList>
            <consortium name="RefSeq"/>
        </authorList>
    </citation>
    <scope>IDENTIFICATION</scope>
</reference>
<evidence type="ECO:0000256" key="5">
    <source>
        <dbReference type="SAM" id="Phobius"/>
    </source>
</evidence>
<comment type="subcellular location">
    <subcellularLocation>
        <location evidence="1">Membrane</location>
        <topology evidence="1">Single-pass type IV membrane protein</topology>
    </subcellularLocation>
</comment>
<keyword evidence="5" id="KW-1133">Transmembrane helix</keyword>
<dbReference type="InterPro" id="IPR006011">
    <property type="entry name" value="Syntaxin_N"/>
</dbReference>
<evidence type="ECO:0000256" key="2">
    <source>
        <dbReference type="ARBA" id="ARBA00009063"/>
    </source>
</evidence>
<keyword evidence="5" id="KW-0812">Transmembrane</keyword>
<keyword evidence="3" id="KW-0532">Neurotransmitter transport</keyword>
<dbReference type="GeneID" id="106810954"/>
<dbReference type="InterPro" id="IPR000727">
    <property type="entry name" value="T_SNARE_dom"/>
</dbReference>
<keyword evidence="7" id="KW-1185">Reference proteome</keyword>
<dbReference type="RefSeq" id="XP_014669929.1">
    <property type="nucleotide sequence ID" value="XM_014814443.1"/>
</dbReference>
<protein>
    <submittedName>
        <fullName evidence="8 9">Syntaxin-12-like</fullName>
    </submittedName>
</protein>
<dbReference type="InterPro" id="IPR006012">
    <property type="entry name" value="Syntaxin/epimorphin_CS"/>
</dbReference>
<gene>
    <name evidence="8 9" type="primary">LOC106810954</name>
</gene>
<keyword evidence="5" id="KW-0472">Membrane</keyword>
<dbReference type="Pfam" id="PF05739">
    <property type="entry name" value="SNARE"/>
    <property type="match status" value="1"/>
</dbReference>
<evidence type="ECO:0000256" key="1">
    <source>
        <dbReference type="ARBA" id="ARBA00004211"/>
    </source>
</evidence>
<evidence type="ECO:0000256" key="4">
    <source>
        <dbReference type="RuleBase" id="RU003858"/>
    </source>
</evidence>
<dbReference type="SMART" id="SM00503">
    <property type="entry name" value="SynN"/>
    <property type="match status" value="1"/>
</dbReference>
<dbReference type="Pfam" id="PF14523">
    <property type="entry name" value="Syntaxin_2"/>
    <property type="match status" value="1"/>
</dbReference>
<dbReference type="Gene3D" id="1.20.5.110">
    <property type="match status" value="1"/>
</dbReference>
<dbReference type="RefSeq" id="XP_014669928.1">
    <property type="nucleotide sequence ID" value="XM_014814442.1"/>
</dbReference>
<dbReference type="PANTHER" id="PTHR19957">
    <property type="entry name" value="SYNTAXIN"/>
    <property type="match status" value="1"/>
</dbReference>
<dbReference type="Gene3D" id="1.20.58.70">
    <property type="match status" value="1"/>
</dbReference>
<dbReference type="PROSITE" id="PS00914">
    <property type="entry name" value="SYNTAXIN"/>
    <property type="match status" value="1"/>
</dbReference>